<dbReference type="EMBL" id="FONA01000010">
    <property type="protein sequence ID" value="SFE35092.1"/>
    <property type="molecule type" value="Genomic_DNA"/>
</dbReference>
<dbReference type="AlphaFoldDB" id="A0A1I1ZU17"/>
<name>A0A1I1ZU17_9BACT</name>
<keyword evidence="3" id="KW-1185">Reference proteome</keyword>
<feature type="chain" id="PRO_5010202194" description="Outer membrane protein beta-barrel domain-containing protein" evidence="1">
    <location>
        <begin position="21"/>
        <end position="215"/>
    </location>
</feature>
<dbReference type="eggNOG" id="ENOG5032UVK">
    <property type="taxonomic scope" value="Bacteria"/>
</dbReference>
<sequence length="215" mass="23293">MLKIGMVIMTLFLLSPKSTAQVELNVGADLMSRYVWRGTDFGGSPSIQPYLEMSAGNFVLGAWGAYTTNLPGAQEADLYAGYSFGDVFGITLTDYYFPSDDTLSVKYFDFDENHSLEISGTLTIDKFSLLVGKFFAGADDKSLYLEAGYDFGIGNVFVGAGDEVYTTDGDFGIVNIGIGTSKDIKFTDYFTLPLSGSIILNPESESLFLVVGVSF</sequence>
<dbReference type="STRING" id="385682.SAMN05444380_11012"/>
<keyword evidence="1" id="KW-0732">Signal</keyword>
<accession>A0A1I1ZU17</accession>
<proteinExistence type="predicted"/>
<protein>
    <recommendedName>
        <fullName evidence="4">Outer membrane protein beta-barrel domain-containing protein</fullName>
    </recommendedName>
</protein>
<evidence type="ECO:0000313" key="3">
    <source>
        <dbReference type="Proteomes" id="UP000181976"/>
    </source>
</evidence>
<evidence type="ECO:0008006" key="4">
    <source>
        <dbReference type="Google" id="ProtNLM"/>
    </source>
</evidence>
<evidence type="ECO:0000313" key="2">
    <source>
        <dbReference type="EMBL" id="SFE35092.1"/>
    </source>
</evidence>
<gene>
    <name evidence="2" type="ORF">SAMN05444380_11012</name>
</gene>
<evidence type="ECO:0000256" key="1">
    <source>
        <dbReference type="SAM" id="SignalP"/>
    </source>
</evidence>
<reference evidence="2 3" key="1">
    <citation type="submission" date="2016-10" db="EMBL/GenBank/DDBJ databases">
        <authorList>
            <person name="de Groot N.N."/>
        </authorList>
    </citation>
    <scope>NUCLEOTIDE SEQUENCE [LARGE SCALE GENOMIC DNA]</scope>
    <source>
        <strain evidence="2 3">DSM 19012</strain>
    </source>
</reference>
<dbReference type="Proteomes" id="UP000181976">
    <property type="component" value="Unassembled WGS sequence"/>
</dbReference>
<organism evidence="2 3">
    <name type="scientific">Thermophagus xiamenensis</name>
    <dbReference type="NCBI Taxonomy" id="385682"/>
    <lineage>
        <taxon>Bacteria</taxon>
        <taxon>Pseudomonadati</taxon>
        <taxon>Bacteroidota</taxon>
        <taxon>Bacteroidia</taxon>
        <taxon>Marinilabiliales</taxon>
        <taxon>Marinilabiliaceae</taxon>
        <taxon>Thermophagus</taxon>
    </lineage>
</organism>
<feature type="signal peptide" evidence="1">
    <location>
        <begin position="1"/>
        <end position="20"/>
    </location>
</feature>
<dbReference type="InParanoid" id="A0A1I1ZU17"/>